<protein>
    <submittedName>
        <fullName evidence="1">WXG100 family type VII secretion target</fullName>
    </submittedName>
</protein>
<evidence type="ECO:0000313" key="1">
    <source>
        <dbReference type="EMBL" id="MEU3557076.1"/>
    </source>
</evidence>
<dbReference type="InterPro" id="IPR036689">
    <property type="entry name" value="ESAT-6-like_sf"/>
</dbReference>
<dbReference type="RefSeq" id="WP_108954117.1">
    <property type="nucleotide sequence ID" value="NZ_BEVZ01000004.1"/>
</dbReference>
<organism evidence="1 2">
    <name type="scientific">Streptomyces fragilis</name>
    <dbReference type="NCBI Taxonomy" id="67301"/>
    <lineage>
        <taxon>Bacteria</taxon>
        <taxon>Bacillati</taxon>
        <taxon>Actinomycetota</taxon>
        <taxon>Actinomycetes</taxon>
        <taxon>Kitasatosporales</taxon>
        <taxon>Streptomycetaceae</taxon>
        <taxon>Streptomyces</taxon>
    </lineage>
</organism>
<sequence length="113" mass="12783">MASDGQLLRDSEVEALQKNIVDRFESIKGQMTRLQGTIDQLEGHWRGIGAAAFNKKQVEINEHMRDIGQLLVKFLDNINMTRRDKDNLEDEVRGTIDSIDVQYGGKTSAISSY</sequence>
<dbReference type="InterPro" id="IPR010310">
    <property type="entry name" value="T7SS_ESAT-6-like"/>
</dbReference>
<dbReference type="Gene3D" id="1.10.287.1060">
    <property type="entry name" value="ESAT-6-like"/>
    <property type="match status" value="1"/>
</dbReference>
<dbReference type="Proteomes" id="UP001550850">
    <property type="component" value="Unassembled WGS sequence"/>
</dbReference>
<accession>A0ABV2YNJ5</accession>
<gene>
    <name evidence="1" type="ORF">AB0E65_23085</name>
</gene>
<dbReference type="EMBL" id="JBEZUR010000047">
    <property type="protein sequence ID" value="MEU3557076.1"/>
    <property type="molecule type" value="Genomic_DNA"/>
</dbReference>
<evidence type="ECO:0000313" key="2">
    <source>
        <dbReference type="Proteomes" id="UP001550850"/>
    </source>
</evidence>
<dbReference type="SUPFAM" id="SSF140453">
    <property type="entry name" value="EsxAB dimer-like"/>
    <property type="match status" value="1"/>
</dbReference>
<keyword evidence="2" id="KW-1185">Reference proteome</keyword>
<proteinExistence type="predicted"/>
<dbReference type="Pfam" id="PF06013">
    <property type="entry name" value="WXG100"/>
    <property type="match status" value="1"/>
</dbReference>
<reference evidence="1 2" key="1">
    <citation type="submission" date="2024-06" db="EMBL/GenBank/DDBJ databases">
        <title>The Natural Products Discovery Center: Release of the First 8490 Sequenced Strains for Exploring Actinobacteria Biosynthetic Diversity.</title>
        <authorList>
            <person name="Kalkreuter E."/>
            <person name="Kautsar S.A."/>
            <person name="Yang D."/>
            <person name="Bader C.D."/>
            <person name="Teijaro C.N."/>
            <person name="Fluegel L."/>
            <person name="Davis C.M."/>
            <person name="Simpson J.R."/>
            <person name="Lauterbach L."/>
            <person name="Steele A.D."/>
            <person name="Gui C."/>
            <person name="Meng S."/>
            <person name="Li G."/>
            <person name="Viehrig K."/>
            <person name="Ye F."/>
            <person name="Su P."/>
            <person name="Kiefer A.F."/>
            <person name="Nichols A."/>
            <person name="Cepeda A.J."/>
            <person name="Yan W."/>
            <person name="Fan B."/>
            <person name="Jiang Y."/>
            <person name="Adhikari A."/>
            <person name="Zheng C.-J."/>
            <person name="Schuster L."/>
            <person name="Cowan T.M."/>
            <person name="Smanski M.J."/>
            <person name="Chevrette M.G."/>
            <person name="De Carvalho L.P.S."/>
            <person name="Shen B."/>
        </authorList>
    </citation>
    <scope>NUCLEOTIDE SEQUENCE [LARGE SCALE GENOMIC DNA]</scope>
    <source>
        <strain evidence="1 2">NPDC038104</strain>
    </source>
</reference>
<name>A0ABV2YNJ5_9ACTN</name>
<comment type="caution">
    <text evidence="1">The sequence shown here is derived from an EMBL/GenBank/DDBJ whole genome shotgun (WGS) entry which is preliminary data.</text>
</comment>